<reference evidence="5 6" key="1">
    <citation type="journal article" date="2013" name="PLoS Genet.">
        <title>Genomic mechanisms accounting for the adaptation to parasitism in nematode-trapping fungi.</title>
        <authorList>
            <person name="Meerupati T."/>
            <person name="Andersson K.M."/>
            <person name="Friman E."/>
            <person name="Kumar D."/>
            <person name="Tunlid A."/>
            <person name="Ahren D."/>
        </authorList>
    </citation>
    <scope>NUCLEOTIDE SEQUENCE [LARGE SCALE GENOMIC DNA]</scope>
    <source>
        <strain evidence="5 6">CBS 200.50</strain>
    </source>
</reference>
<name>S8A7Z5_DACHA</name>
<feature type="compositionally biased region" description="Polar residues" evidence="3">
    <location>
        <begin position="945"/>
        <end position="956"/>
    </location>
</feature>
<evidence type="ECO:0000313" key="5">
    <source>
        <dbReference type="EMBL" id="EPS38954.1"/>
    </source>
</evidence>
<feature type="region of interest" description="Disordered" evidence="3">
    <location>
        <begin position="1180"/>
        <end position="1238"/>
    </location>
</feature>
<sequence length="1282" mass="141410">MQQTIEALPPKPNGGRRIPSGGKEPYNEKLMVHVGGIPPMMPEEVVKQAATQFGAVKDFFKVNRHSEKAYEYAPCFGFLTFEDEVSVTRALNAGAVSIGDIRLQVSPFTLEVNIRSNIKCDVAISTHVALVGQAAVLPERPPPARNQAPFHAKRYSNSSQYDNKGPSCGPQRGTRPMSSTCTVYGLPDSFSNKDLTERGNEYGRVINAHIFEYKDRESRRFGTLNFDSTVGAEQFYKKENGQIWNGCGIKITFEPFNVAKRNNAPPFRPGGNSGSHGFQRNDQRPYDGQRRYQNSSRGPRYPPNAQGRFNQRGGFPHNGNFQNPPHQSFPIQAHYPQEQQQYYDPQMIGYPQYHPQYPPLMNHPSQMVAQQQYGPVGVVSPPMSYGHPVNIPENTQPLSSPPQRQQQQAQPVEQPLYEEIVPITVPETKDPEDPSNIFIKNIDDDVIYKPEHLEAQCKKFGDIVSISMPTYENGLIKGFAFVKFTTTEAALKAKESLHLTIVGRKRLFVSFAEDRDHRQTRLANFYNQNGNEVKKSPDSQIIEKKSPDPLLMKNSPEGLLEKNDDTTSEKLVSNKQEAASTVTVVANSDATSETPAEKEKDNAKENGTVKEESTDTAGANTAGILTPTPEIDNTTATTQNSEPTKAILPIEQEGSKSQARNDTKFVKPKKLSVEELMDRDPSIQAIRRKGKDRVTDNLKGRKLSAEELIKLDPAIKSVGRPMSTTGFAITSSGKLSPATASTPGSPRDPLKPDGLKQLLHGLQNNDLNTNPSGSSSCGEFPKKKGETISTTRIEGRAGSNSENDQQNRVRDELLKALGQPIIGEASIENTDDNKAVEVQEIPRGGTRNSNSSTGSRVSRTEFSEALKGKFGEKIPSIIRSADVLDAVDKYVESRNSTREPSPNEKSGATKVSKEKEPKVAAQDTSNIVAPVPSRKVSMRDIDPSNVANEDSTTTQRSKVELGKQEVTQNPLAVKETVQSIPSNQPGNNPSTISNGVEQSAVVEYSQNVPVLSTGDQKARYMDKARAGTMKRSGSQHRPHYGNNNSVQKYTRSNINHGHGSHQGGTLSPTHTNCQRGPEQSPHQVEHFHPHPSMNFPNFPPHLSHPHTMICEGPCNQPQCQGQFPRFPPPEMHQGIFPGQMPGYDPTMFHHSGPYYGMDPRFPPPPPPHIFNGPPPIYPPHPQWGPNGSGHPSMPPHPQGSFSMFPPGPRYSPPGPNTPPHLAGIEQGGQNRGFYDYPQYPPQHYINPMHYEQAQGMPTTPQQHYHGQGQYRSPQGAGSVPTF</sequence>
<evidence type="ECO:0000256" key="3">
    <source>
        <dbReference type="SAM" id="MobiDB-lite"/>
    </source>
</evidence>
<dbReference type="OMA" id="INAHIFE"/>
<feature type="compositionally biased region" description="Polar residues" evidence="3">
    <location>
        <begin position="727"/>
        <end position="744"/>
    </location>
</feature>
<feature type="compositionally biased region" description="Polar residues" evidence="3">
    <location>
        <begin position="569"/>
        <end position="594"/>
    </location>
</feature>
<feature type="region of interest" description="Disordered" evidence="3">
    <location>
        <begin position="140"/>
        <end position="177"/>
    </location>
</feature>
<evidence type="ECO:0000256" key="2">
    <source>
        <dbReference type="PROSITE-ProRule" id="PRU00176"/>
    </source>
</evidence>
<dbReference type="eggNOG" id="KOG0118">
    <property type="taxonomic scope" value="Eukaryota"/>
</dbReference>
<organism evidence="5 6">
    <name type="scientific">Dactylellina haptotyla (strain CBS 200.50)</name>
    <name type="common">Nematode-trapping fungus</name>
    <name type="synonym">Monacrosporium haptotylum</name>
    <dbReference type="NCBI Taxonomy" id="1284197"/>
    <lineage>
        <taxon>Eukaryota</taxon>
        <taxon>Fungi</taxon>
        <taxon>Dikarya</taxon>
        <taxon>Ascomycota</taxon>
        <taxon>Pezizomycotina</taxon>
        <taxon>Orbiliomycetes</taxon>
        <taxon>Orbiliales</taxon>
        <taxon>Orbiliaceae</taxon>
        <taxon>Dactylellina</taxon>
    </lineage>
</organism>
<dbReference type="InterPro" id="IPR000504">
    <property type="entry name" value="RRM_dom"/>
</dbReference>
<feature type="compositionally biased region" description="Basic and acidic residues" evidence="3">
    <location>
        <begin position="595"/>
        <end position="613"/>
    </location>
</feature>
<dbReference type="SUPFAM" id="SSF54928">
    <property type="entry name" value="RNA-binding domain, RBD"/>
    <property type="match status" value="2"/>
</dbReference>
<feature type="domain" description="RRM" evidence="4">
    <location>
        <begin position="179"/>
        <end position="256"/>
    </location>
</feature>
<feature type="region of interest" description="Disordered" evidence="3">
    <location>
        <begin position="261"/>
        <end position="320"/>
    </location>
</feature>
<proteinExistence type="predicted"/>
<feature type="compositionally biased region" description="Basic and acidic residues" evidence="3">
    <location>
        <begin position="532"/>
        <end position="547"/>
    </location>
</feature>
<dbReference type="InterPro" id="IPR035979">
    <property type="entry name" value="RBD_domain_sf"/>
</dbReference>
<feature type="compositionally biased region" description="Low complexity" evidence="3">
    <location>
        <begin position="843"/>
        <end position="857"/>
    </location>
</feature>
<evidence type="ECO:0000259" key="4">
    <source>
        <dbReference type="PROSITE" id="PS50102"/>
    </source>
</evidence>
<reference evidence="6" key="2">
    <citation type="submission" date="2013-04" db="EMBL/GenBank/DDBJ databases">
        <title>Genomic mechanisms accounting for the adaptation to parasitism in nematode-trapping fungi.</title>
        <authorList>
            <person name="Ahren D.G."/>
        </authorList>
    </citation>
    <scope>NUCLEOTIDE SEQUENCE [LARGE SCALE GENOMIC DNA]</scope>
    <source>
        <strain evidence="6">CBS 200.50</strain>
    </source>
</reference>
<keyword evidence="1 2" id="KW-0694">RNA-binding</keyword>
<feature type="region of interest" description="Disordered" evidence="3">
    <location>
        <begin position="892"/>
        <end position="970"/>
    </location>
</feature>
<feature type="region of interest" description="Disordered" evidence="3">
    <location>
        <begin position="727"/>
        <end position="807"/>
    </location>
</feature>
<feature type="region of interest" description="Disordered" evidence="3">
    <location>
        <begin position="825"/>
        <end position="860"/>
    </location>
</feature>
<dbReference type="HOGENOM" id="CLU_262995_0_0_1"/>
<gene>
    <name evidence="5" type="ORF">H072_7254</name>
</gene>
<dbReference type="EMBL" id="AQGS01000513">
    <property type="protein sequence ID" value="EPS38954.1"/>
    <property type="molecule type" value="Genomic_DNA"/>
</dbReference>
<keyword evidence="6" id="KW-1185">Reference proteome</keyword>
<feature type="region of interest" description="Disordered" evidence="3">
    <location>
        <begin position="1"/>
        <end position="24"/>
    </location>
</feature>
<dbReference type="GO" id="GO:0003723">
    <property type="term" value="F:RNA binding"/>
    <property type="evidence" value="ECO:0007669"/>
    <property type="project" value="UniProtKB-UniRule"/>
</dbReference>
<feature type="region of interest" description="Disordered" evidence="3">
    <location>
        <begin position="1056"/>
        <end position="1084"/>
    </location>
</feature>
<feature type="compositionally biased region" description="Polar residues" evidence="3">
    <location>
        <begin position="631"/>
        <end position="643"/>
    </location>
</feature>
<evidence type="ECO:0000313" key="6">
    <source>
        <dbReference type="Proteomes" id="UP000015100"/>
    </source>
</evidence>
<feature type="compositionally biased region" description="Basic and acidic residues" evidence="3">
    <location>
        <begin position="559"/>
        <end position="568"/>
    </location>
</feature>
<protein>
    <recommendedName>
        <fullName evidence="4">RRM domain-containing protein</fullName>
    </recommendedName>
</protein>
<feature type="compositionally biased region" description="Pro residues" evidence="3">
    <location>
        <begin position="1205"/>
        <end position="1218"/>
    </location>
</feature>
<dbReference type="OrthoDB" id="439808at2759"/>
<comment type="caution">
    <text evidence="5">The sequence shown here is derived from an EMBL/GenBank/DDBJ whole genome shotgun (WGS) entry which is preliminary data.</text>
</comment>
<feature type="region of interest" description="Disordered" evidence="3">
    <location>
        <begin position="389"/>
        <end position="413"/>
    </location>
</feature>
<dbReference type="SMART" id="SM00360">
    <property type="entry name" value="RRM"/>
    <property type="match status" value="3"/>
</dbReference>
<feature type="compositionally biased region" description="Polar residues" evidence="3">
    <location>
        <begin position="1063"/>
        <end position="1074"/>
    </location>
</feature>
<dbReference type="InterPro" id="IPR012677">
    <property type="entry name" value="Nucleotide-bd_a/b_plait_sf"/>
</dbReference>
<dbReference type="Proteomes" id="UP000015100">
    <property type="component" value="Unassembled WGS sequence"/>
</dbReference>
<feature type="compositionally biased region" description="Polar residues" evidence="3">
    <location>
        <begin position="787"/>
        <end position="804"/>
    </location>
</feature>
<accession>S8A7Z5</accession>
<dbReference type="STRING" id="1284197.S8A7Z5"/>
<dbReference type="CDD" id="cd00590">
    <property type="entry name" value="RRM_SF"/>
    <property type="match status" value="2"/>
</dbReference>
<feature type="region of interest" description="Disordered" evidence="3">
    <location>
        <begin position="1254"/>
        <end position="1282"/>
    </location>
</feature>
<dbReference type="PANTHER" id="PTHR10352">
    <property type="entry name" value="EUKARYOTIC TRANSLATION INITIATION FACTOR 3 SUBUNIT G"/>
    <property type="match status" value="1"/>
</dbReference>
<evidence type="ECO:0000256" key="1">
    <source>
        <dbReference type="ARBA" id="ARBA00022884"/>
    </source>
</evidence>
<feature type="compositionally biased region" description="Low complexity" evidence="3">
    <location>
        <begin position="396"/>
        <end position="413"/>
    </location>
</feature>
<dbReference type="Gene3D" id="3.30.70.330">
    <property type="match status" value="3"/>
</dbReference>
<feature type="compositionally biased region" description="Polar residues" evidence="3">
    <location>
        <begin position="762"/>
        <end position="777"/>
    </location>
</feature>
<feature type="compositionally biased region" description="Polar residues" evidence="3">
    <location>
        <begin position="1255"/>
        <end position="1272"/>
    </location>
</feature>
<feature type="region of interest" description="Disordered" evidence="3">
    <location>
        <begin position="528"/>
        <end position="666"/>
    </location>
</feature>
<dbReference type="Pfam" id="PF00076">
    <property type="entry name" value="RRM_1"/>
    <property type="match status" value="2"/>
</dbReference>
<dbReference type="PROSITE" id="PS50102">
    <property type="entry name" value="RRM"/>
    <property type="match status" value="2"/>
</dbReference>
<feature type="domain" description="RRM" evidence="4">
    <location>
        <begin position="435"/>
        <end position="514"/>
    </location>
</feature>
<feature type="compositionally biased region" description="Basic and acidic residues" evidence="3">
    <location>
        <begin position="279"/>
        <end position="290"/>
    </location>
</feature>